<dbReference type="Pfam" id="PF00169">
    <property type="entry name" value="PH"/>
    <property type="match status" value="1"/>
</dbReference>
<organism evidence="6 7">
    <name type="scientific">Nelumbo nucifera</name>
    <name type="common">Sacred lotus</name>
    <dbReference type="NCBI Taxonomy" id="4432"/>
    <lineage>
        <taxon>Eukaryota</taxon>
        <taxon>Viridiplantae</taxon>
        <taxon>Streptophyta</taxon>
        <taxon>Embryophyta</taxon>
        <taxon>Tracheophyta</taxon>
        <taxon>Spermatophyta</taxon>
        <taxon>Magnoliopsida</taxon>
        <taxon>Proteales</taxon>
        <taxon>Nelumbonaceae</taxon>
        <taxon>Nelumbo</taxon>
    </lineage>
</organism>
<dbReference type="GeneID" id="104603773"/>
<dbReference type="PROSITE" id="PS50238">
    <property type="entry name" value="RHOGAP"/>
    <property type="match status" value="1"/>
</dbReference>
<feature type="compositionally biased region" description="Basic and acidic residues" evidence="3">
    <location>
        <begin position="786"/>
        <end position="796"/>
    </location>
</feature>
<keyword evidence="2" id="KW-0175">Coiled coil</keyword>
<name>A0A1U8AJR9_NELNU</name>
<evidence type="ECO:0000259" key="5">
    <source>
        <dbReference type="PROSITE" id="PS50238"/>
    </source>
</evidence>
<dbReference type="RefSeq" id="XP_010266196.1">
    <property type="nucleotide sequence ID" value="XM_010267894.2"/>
</dbReference>
<evidence type="ECO:0000256" key="1">
    <source>
        <dbReference type="ARBA" id="ARBA00022468"/>
    </source>
</evidence>
<feature type="coiled-coil region" evidence="2">
    <location>
        <begin position="569"/>
        <end position="635"/>
    </location>
</feature>
<dbReference type="InterPro" id="IPR052799">
    <property type="entry name" value="Rho_GAP_Regulators"/>
</dbReference>
<feature type="compositionally biased region" description="Polar residues" evidence="3">
    <location>
        <begin position="688"/>
        <end position="711"/>
    </location>
</feature>
<dbReference type="Pfam" id="PF14389">
    <property type="entry name" value="Lzipper-MIP1"/>
    <property type="match status" value="1"/>
</dbReference>
<protein>
    <submittedName>
        <fullName evidence="7">Rho GTPase-activating protein 7-like isoform X1</fullName>
    </submittedName>
</protein>
<dbReference type="PANTHER" id="PTHR46265">
    <property type="entry name" value="RHO GTPASE-ACTIVATING PROTEIN 7"/>
    <property type="match status" value="1"/>
</dbReference>
<feature type="coiled-coil region" evidence="2">
    <location>
        <begin position="660"/>
        <end position="687"/>
    </location>
</feature>
<evidence type="ECO:0000313" key="6">
    <source>
        <dbReference type="Proteomes" id="UP000189703"/>
    </source>
</evidence>
<feature type="compositionally biased region" description="Polar residues" evidence="3">
    <location>
        <begin position="382"/>
        <end position="392"/>
    </location>
</feature>
<dbReference type="OrthoDB" id="2157866at2759"/>
<feature type="region of interest" description="Disordered" evidence="3">
    <location>
        <begin position="382"/>
        <end position="540"/>
    </location>
</feature>
<evidence type="ECO:0000259" key="4">
    <source>
        <dbReference type="PROSITE" id="PS50003"/>
    </source>
</evidence>
<dbReference type="eggNOG" id="KOG4271">
    <property type="taxonomic scope" value="Eukaryota"/>
</dbReference>
<feature type="region of interest" description="Disordered" evidence="3">
    <location>
        <begin position="688"/>
        <end position="833"/>
    </location>
</feature>
<feature type="domain" description="Rho-GAP" evidence="5">
    <location>
        <begin position="180"/>
        <end position="379"/>
    </location>
</feature>
<dbReference type="SUPFAM" id="SSF48350">
    <property type="entry name" value="GTPase activation domain, GAP"/>
    <property type="match status" value="1"/>
</dbReference>
<dbReference type="InterPro" id="IPR011993">
    <property type="entry name" value="PH-like_dom_sf"/>
</dbReference>
<dbReference type="GO" id="GO:0005096">
    <property type="term" value="F:GTPase activator activity"/>
    <property type="evidence" value="ECO:0007669"/>
    <property type="project" value="UniProtKB-KW"/>
</dbReference>
<feature type="compositionally biased region" description="Polar residues" evidence="3">
    <location>
        <begin position="467"/>
        <end position="510"/>
    </location>
</feature>
<dbReference type="InterPro" id="IPR008936">
    <property type="entry name" value="Rho_GTPase_activation_prot"/>
</dbReference>
<evidence type="ECO:0000256" key="3">
    <source>
        <dbReference type="SAM" id="MobiDB-lite"/>
    </source>
</evidence>
<evidence type="ECO:0000313" key="7">
    <source>
        <dbReference type="RefSeq" id="XP_010266196.1"/>
    </source>
</evidence>
<dbReference type="CDD" id="cd00159">
    <property type="entry name" value="RhoGAP"/>
    <property type="match status" value="1"/>
</dbReference>
<feature type="compositionally biased region" description="Polar residues" evidence="3">
    <location>
        <begin position="738"/>
        <end position="775"/>
    </location>
</feature>
<dbReference type="InterPro" id="IPR001849">
    <property type="entry name" value="PH_domain"/>
</dbReference>
<dbReference type="FunCoup" id="A0A1U8AJR9">
    <property type="interactions" value="62"/>
</dbReference>
<dbReference type="SMART" id="SM00324">
    <property type="entry name" value="RhoGAP"/>
    <property type="match status" value="1"/>
</dbReference>
<dbReference type="KEGG" id="nnu:104603773"/>
<dbReference type="GO" id="GO:0007165">
    <property type="term" value="P:signal transduction"/>
    <property type="evidence" value="ECO:0007669"/>
    <property type="project" value="InterPro"/>
</dbReference>
<dbReference type="CDD" id="cd00821">
    <property type="entry name" value="PH"/>
    <property type="match status" value="1"/>
</dbReference>
<dbReference type="STRING" id="4432.A0A1U8AJR9"/>
<dbReference type="InParanoid" id="A0A1U8AJR9"/>
<gene>
    <name evidence="7" type="primary">LOC104603773</name>
</gene>
<dbReference type="Gene3D" id="1.10.555.10">
    <property type="entry name" value="Rho GTPase activation protein"/>
    <property type="match status" value="1"/>
</dbReference>
<keyword evidence="6" id="KW-1185">Reference proteome</keyword>
<dbReference type="SMART" id="SM00233">
    <property type="entry name" value="PH"/>
    <property type="match status" value="1"/>
</dbReference>
<dbReference type="Proteomes" id="UP000189703">
    <property type="component" value="Unplaced"/>
</dbReference>
<accession>A0A1U8AJR9</accession>
<sequence length="917" mass="100665">MVILWDVNENQGWLPEAQSLHMFSRVGLFSYRQKVCLPSSSGIGWTSWKKRWFILTRTSLVFFRSDPSIAPQKGSEVNLTLGGIDLNNSGSVVVRADKKLLTVLFPDGRDGRAFTLKAETTEDLYEWKVALENALAQAPSPTLVVGQNGIFRSDPDDGASEQLNDKRPSKSMIVGRPILLALEETDGTPSFLEKALRFIEDHGVKVEGILRQAADVDDVECRMKEYEKGKVEFSSEEDAHVIGDCVKYVLRELPSSPVPAACCNALLDAFRVERGLRVDAMREAIYNTFPEPNRHLLQRILKMMQIVASHKSENRMSLSAVAACMAPLLLRPLLAGECDLGSDFSMGGDGSVQLMQAAAAANHAQAIVIILLEEYDNIFDDNQLQDGSSSPELYSDMEESGSEGEEQSVDDDGTGEDDESQHELDEDAEGDPEHARSETCSESSGNGDGDLHEDKMQVSEGFDIDSESSQVNENAKANQIQPSNGPQASLSQNDNVHSDNLQSQSNTSSVIHADESSKPFGDNPATSAVNQQNERMNSTKHQAIWGRIPAKRNAPMEPVDLSNEDKVAIQRLEVEKTDLQNRISKEAKENVVLQESLEKQKTALRERRVALEKDVARLQEQLQRERDLRATLEAGLNMPMDHLNILAIVDEKTKADLEEIATAEADIINLKQKVADLNVQLHQQRNQNYGSVNGSCHQQQPTPDNQGTLTEKQNKVEMRETEFLHERSTRSEGLNLDKTISSNKRTQELPSSINKQLPLSNTQSVGVPASSSSVEPQVVGNVVSSDPKKSSTKSEDVNLVAAHSDNTRTQDPPSLSNKQPPQKHQVDSSSQNSIKALGASALSTMNPMVAGAISSLNIKKISAKAEGAVAASSALTKLTTRLNFLKERRIQIAKELQSLGEGSEGQSHGLHSRTKSR</sequence>
<feature type="compositionally biased region" description="Basic and acidic residues" evidence="3">
    <location>
        <begin position="712"/>
        <end position="730"/>
    </location>
</feature>
<dbReference type="OMA" id="QCSHVEE"/>
<dbReference type="InterPro" id="IPR000198">
    <property type="entry name" value="RhoGAP_dom"/>
</dbReference>
<dbReference type="PROSITE" id="PS50003">
    <property type="entry name" value="PH_DOMAIN"/>
    <property type="match status" value="1"/>
</dbReference>
<dbReference type="PANTHER" id="PTHR46265:SF2">
    <property type="entry name" value="RHO GTPASE-ACTIVATING PROTEIN 7"/>
    <property type="match status" value="1"/>
</dbReference>
<feature type="compositionally biased region" description="Polar residues" evidence="3">
    <location>
        <begin position="524"/>
        <end position="540"/>
    </location>
</feature>
<feature type="region of interest" description="Disordered" evidence="3">
    <location>
        <begin position="897"/>
        <end position="917"/>
    </location>
</feature>
<feature type="domain" description="PH" evidence="4">
    <location>
        <begin position="22"/>
        <end position="136"/>
    </location>
</feature>
<dbReference type="InterPro" id="IPR025757">
    <property type="entry name" value="MIP1_Leuzipper"/>
</dbReference>
<evidence type="ECO:0000256" key="2">
    <source>
        <dbReference type="SAM" id="Coils"/>
    </source>
</evidence>
<dbReference type="Gene3D" id="2.30.29.30">
    <property type="entry name" value="Pleckstrin-homology domain (PH domain)/Phosphotyrosine-binding domain (PTB)"/>
    <property type="match status" value="1"/>
</dbReference>
<feature type="compositionally biased region" description="Polar residues" evidence="3">
    <location>
        <begin position="807"/>
        <end position="833"/>
    </location>
</feature>
<keyword evidence="1" id="KW-0343">GTPase activation</keyword>
<dbReference type="SUPFAM" id="SSF50729">
    <property type="entry name" value="PH domain-like"/>
    <property type="match status" value="1"/>
</dbReference>
<proteinExistence type="predicted"/>
<feature type="compositionally biased region" description="Acidic residues" evidence="3">
    <location>
        <begin position="395"/>
        <end position="430"/>
    </location>
</feature>
<dbReference type="Pfam" id="PF00620">
    <property type="entry name" value="RhoGAP"/>
    <property type="match status" value="1"/>
</dbReference>
<dbReference type="AlphaFoldDB" id="A0A1U8AJR9"/>
<reference evidence="7" key="1">
    <citation type="submission" date="2025-08" db="UniProtKB">
        <authorList>
            <consortium name="RefSeq"/>
        </authorList>
    </citation>
    <scope>IDENTIFICATION</scope>
</reference>